<evidence type="ECO:0000313" key="3">
    <source>
        <dbReference type="Proteomes" id="UP000078113"/>
    </source>
</evidence>
<sequence>MTPPPAQCSAAPRTPSPPPTWSLPTTTPADAAAGPPAPVAPRASAPALRLASVAQVAIAPAEDLAPAPAKEILHSFKAFALFSVAKLLC</sequence>
<proteinExistence type="predicted"/>
<name>A0A8X7NAA4_9BASI</name>
<gene>
    <name evidence="2" type="ORF">A4X09_0g3940</name>
</gene>
<evidence type="ECO:0000313" key="2">
    <source>
        <dbReference type="EMBL" id="KAE8268405.1"/>
    </source>
</evidence>
<dbReference type="Proteomes" id="UP000078113">
    <property type="component" value="Unassembled WGS sequence"/>
</dbReference>
<dbReference type="AlphaFoldDB" id="A0A8X7NAA4"/>
<evidence type="ECO:0000256" key="1">
    <source>
        <dbReference type="SAM" id="MobiDB-lite"/>
    </source>
</evidence>
<reference evidence="2" key="1">
    <citation type="submission" date="2016-04" db="EMBL/GenBank/DDBJ databases">
        <authorList>
            <person name="Nguyen H.D."/>
            <person name="Samba Siva P."/>
            <person name="Cullis J."/>
            <person name="Levesque C.A."/>
            <person name="Hambleton S."/>
        </authorList>
    </citation>
    <scope>NUCLEOTIDE SEQUENCE</scope>
    <source>
        <strain evidence="2">DAOMC 236422</strain>
    </source>
</reference>
<feature type="compositionally biased region" description="Low complexity" evidence="1">
    <location>
        <begin position="22"/>
        <end position="41"/>
    </location>
</feature>
<comment type="caution">
    <text evidence="2">The sequence shown here is derived from an EMBL/GenBank/DDBJ whole genome shotgun (WGS) entry which is preliminary data.</text>
</comment>
<keyword evidence="3" id="KW-1185">Reference proteome</keyword>
<accession>A0A8X7NAA4</accession>
<protein>
    <submittedName>
        <fullName evidence="2">Uncharacterized protein</fullName>
    </submittedName>
</protein>
<dbReference type="EMBL" id="LWDG02000153">
    <property type="protein sequence ID" value="KAE8268405.1"/>
    <property type="molecule type" value="Genomic_DNA"/>
</dbReference>
<feature type="region of interest" description="Disordered" evidence="1">
    <location>
        <begin position="1"/>
        <end position="41"/>
    </location>
</feature>
<reference evidence="2" key="2">
    <citation type="journal article" date="2019" name="IMA Fungus">
        <title>Genome sequencing and comparison of five Tilletia species to identify candidate genes for the detection of regulated species infecting wheat.</title>
        <authorList>
            <person name="Nguyen H.D.T."/>
            <person name="Sultana T."/>
            <person name="Kesanakurti P."/>
            <person name="Hambleton S."/>
        </authorList>
    </citation>
    <scope>NUCLEOTIDE SEQUENCE</scope>
    <source>
        <strain evidence="2">DAOMC 236422</strain>
    </source>
</reference>
<organism evidence="2 3">
    <name type="scientific">Tilletia walkeri</name>
    <dbReference type="NCBI Taxonomy" id="117179"/>
    <lineage>
        <taxon>Eukaryota</taxon>
        <taxon>Fungi</taxon>
        <taxon>Dikarya</taxon>
        <taxon>Basidiomycota</taxon>
        <taxon>Ustilaginomycotina</taxon>
        <taxon>Exobasidiomycetes</taxon>
        <taxon>Tilletiales</taxon>
        <taxon>Tilletiaceae</taxon>
        <taxon>Tilletia</taxon>
    </lineage>
</organism>